<dbReference type="Gene3D" id="3.10.10.10">
    <property type="entry name" value="HIV Type 1 Reverse Transcriptase, subunit A, domain 1"/>
    <property type="match status" value="1"/>
</dbReference>
<organism evidence="2 3">
    <name type="scientific">Araneus ventricosus</name>
    <name type="common">Orbweaver spider</name>
    <name type="synonym">Epeira ventricosa</name>
    <dbReference type="NCBI Taxonomy" id="182803"/>
    <lineage>
        <taxon>Eukaryota</taxon>
        <taxon>Metazoa</taxon>
        <taxon>Ecdysozoa</taxon>
        <taxon>Arthropoda</taxon>
        <taxon>Chelicerata</taxon>
        <taxon>Arachnida</taxon>
        <taxon>Araneae</taxon>
        <taxon>Araneomorphae</taxon>
        <taxon>Entelegynae</taxon>
        <taxon>Araneoidea</taxon>
        <taxon>Araneidae</taxon>
        <taxon>Araneus</taxon>
    </lineage>
</organism>
<evidence type="ECO:0000259" key="1">
    <source>
        <dbReference type="Pfam" id="PF00078"/>
    </source>
</evidence>
<dbReference type="Proteomes" id="UP000499080">
    <property type="component" value="Unassembled WGS sequence"/>
</dbReference>
<dbReference type="SUPFAM" id="SSF56672">
    <property type="entry name" value="DNA/RNA polymerases"/>
    <property type="match status" value="1"/>
</dbReference>
<protein>
    <recommendedName>
        <fullName evidence="1">Reverse transcriptase domain-containing protein</fullName>
    </recommendedName>
</protein>
<dbReference type="CDD" id="cd01647">
    <property type="entry name" value="RT_LTR"/>
    <property type="match status" value="1"/>
</dbReference>
<dbReference type="EMBL" id="BGPR01000926">
    <property type="protein sequence ID" value="GBM40339.1"/>
    <property type="molecule type" value="Genomic_DNA"/>
</dbReference>
<dbReference type="InterPro" id="IPR053134">
    <property type="entry name" value="RNA-dir_DNA_polymerase"/>
</dbReference>
<feature type="domain" description="Reverse transcriptase" evidence="1">
    <location>
        <begin position="67"/>
        <end position="154"/>
    </location>
</feature>
<comment type="caution">
    <text evidence="2">The sequence shown here is derived from an EMBL/GenBank/DDBJ whole genome shotgun (WGS) entry which is preliminary data.</text>
</comment>
<dbReference type="InterPro" id="IPR043128">
    <property type="entry name" value="Rev_trsase/Diguanyl_cyclase"/>
</dbReference>
<proteinExistence type="predicted"/>
<dbReference type="OrthoDB" id="4843387at2759"/>
<name>A0A4Y2FIY1_ARAVE</name>
<dbReference type="Gene3D" id="3.30.70.270">
    <property type="match status" value="1"/>
</dbReference>
<dbReference type="Pfam" id="PF00078">
    <property type="entry name" value="RVT_1"/>
    <property type="match status" value="1"/>
</dbReference>
<evidence type="ECO:0000313" key="3">
    <source>
        <dbReference type="Proteomes" id="UP000499080"/>
    </source>
</evidence>
<gene>
    <name evidence="2" type="ORF">AVEN_23900_1</name>
</gene>
<reference evidence="2 3" key="1">
    <citation type="journal article" date="2019" name="Sci. Rep.">
        <title>Orb-weaving spider Araneus ventricosus genome elucidates the spidroin gene catalogue.</title>
        <authorList>
            <person name="Kono N."/>
            <person name="Nakamura H."/>
            <person name="Ohtoshi R."/>
            <person name="Moran D.A.P."/>
            <person name="Shinohara A."/>
            <person name="Yoshida Y."/>
            <person name="Fujiwara M."/>
            <person name="Mori M."/>
            <person name="Tomita M."/>
            <person name="Arakawa K."/>
        </authorList>
    </citation>
    <scope>NUCLEOTIDE SEQUENCE [LARGE SCALE GENOMIC DNA]</scope>
</reference>
<dbReference type="InterPro" id="IPR000477">
    <property type="entry name" value="RT_dom"/>
</dbReference>
<dbReference type="PANTHER" id="PTHR24559:SF444">
    <property type="entry name" value="REVERSE TRANSCRIPTASE DOMAIN-CONTAINING PROTEIN"/>
    <property type="match status" value="1"/>
</dbReference>
<dbReference type="InterPro" id="IPR043502">
    <property type="entry name" value="DNA/RNA_pol_sf"/>
</dbReference>
<keyword evidence="3" id="KW-1185">Reference proteome</keyword>
<dbReference type="PANTHER" id="PTHR24559">
    <property type="entry name" value="TRANSPOSON TY3-I GAG-POL POLYPROTEIN"/>
    <property type="match status" value="1"/>
</dbReference>
<sequence length="159" mass="18107">MLNKPETDWKNDLFSNESKFNIFGSDGRIMVLRRKNEELNPKNLVGKVKYGGGCVLVLGCMSASRLDYSHILHDAKIFSSIDLVLDYQQIPVHEAHIPKTAITTPFGLFEFPHLVYGLTDAAQTFERFMNTVLMGLDFVFCYLDDILVSSYDETHKSHL</sequence>
<dbReference type="AlphaFoldDB" id="A0A4Y2FIY1"/>
<dbReference type="GO" id="GO:0071897">
    <property type="term" value="P:DNA biosynthetic process"/>
    <property type="evidence" value="ECO:0007669"/>
    <property type="project" value="UniProtKB-ARBA"/>
</dbReference>
<evidence type="ECO:0000313" key="2">
    <source>
        <dbReference type="EMBL" id="GBM40339.1"/>
    </source>
</evidence>
<accession>A0A4Y2FIY1</accession>